<gene>
    <name evidence="2" type="ORF">PVL29_000138</name>
</gene>
<evidence type="ECO:0000313" key="3">
    <source>
        <dbReference type="Proteomes" id="UP001168098"/>
    </source>
</evidence>
<dbReference type="EMBL" id="JARBHA010000001">
    <property type="protein sequence ID" value="KAJ9707924.1"/>
    <property type="molecule type" value="Genomic_DNA"/>
</dbReference>
<evidence type="ECO:0000259" key="1">
    <source>
        <dbReference type="Pfam" id="PF08268"/>
    </source>
</evidence>
<dbReference type="NCBIfam" id="TIGR01640">
    <property type="entry name" value="F_box_assoc_1"/>
    <property type="match status" value="1"/>
</dbReference>
<name>A0AA39AKK2_VITRO</name>
<organism evidence="2 3">
    <name type="scientific">Vitis rotundifolia</name>
    <name type="common">Muscadine grape</name>
    <dbReference type="NCBI Taxonomy" id="103349"/>
    <lineage>
        <taxon>Eukaryota</taxon>
        <taxon>Viridiplantae</taxon>
        <taxon>Streptophyta</taxon>
        <taxon>Embryophyta</taxon>
        <taxon>Tracheophyta</taxon>
        <taxon>Spermatophyta</taxon>
        <taxon>Magnoliopsida</taxon>
        <taxon>eudicotyledons</taxon>
        <taxon>Gunneridae</taxon>
        <taxon>Pentapetalae</taxon>
        <taxon>rosids</taxon>
        <taxon>Vitales</taxon>
        <taxon>Vitaceae</taxon>
        <taxon>Viteae</taxon>
        <taxon>Vitis</taxon>
    </lineage>
</organism>
<accession>A0AA39AKK2</accession>
<sequence length="201" mass="23713">MAQKLRWRQGICLNGAIYWTEARPIETEHLLVVMRNSLIAFDVGEEKFRYVPVPPAASTWKSYTLSMIQIGGHIAIVDYQEVAESISNVMIMWKLEDSVNGVWRQKRIVLPECWIRCRERYPRLRPFYLTAIEGVEITLIPSWLFRHWYVVHYNLEEESPRRKVVSGLPKIDCNNSFPYIDCWNISMYVESLVSLKEICRL</sequence>
<proteinExistence type="predicted"/>
<dbReference type="PANTHER" id="PTHR31111">
    <property type="entry name" value="BNAA05G37150D PROTEIN-RELATED"/>
    <property type="match status" value="1"/>
</dbReference>
<dbReference type="Pfam" id="PF08268">
    <property type="entry name" value="FBA_3"/>
    <property type="match status" value="1"/>
</dbReference>
<keyword evidence="3" id="KW-1185">Reference proteome</keyword>
<dbReference type="PANTHER" id="PTHR31111:SF138">
    <property type="entry name" value="F-BOX ASSOCIATED DOMAIN-CONTAINING PROTEIN"/>
    <property type="match status" value="1"/>
</dbReference>
<dbReference type="AlphaFoldDB" id="A0AA39AKK2"/>
<evidence type="ECO:0000313" key="2">
    <source>
        <dbReference type="EMBL" id="KAJ9707924.1"/>
    </source>
</evidence>
<reference evidence="2 3" key="1">
    <citation type="journal article" date="2023" name="BMC Biotechnol.">
        <title>Vitis rotundifolia cv Carlos genome sequencing.</title>
        <authorList>
            <person name="Huff M."/>
            <person name="Hulse-Kemp A."/>
            <person name="Scheffler B."/>
            <person name="Youngblood R."/>
            <person name="Simpson S."/>
            <person name="Babiker E."/>
            <person name="Staton M."/>
        </authorList>
    </citation>
    <scope>NUCLEOTIDE SEQUENCE [LARGE SCALE GENOMIC DNA]</scope>
    <source>
        <tissue evidence="2">Leaf</tissue>
    </source>
</reference>
<protein>
    <recommendedName>
        <fullName evidence="1">F-box associated beta-propeller type 3 domain-containing protein</fullName>
    </recommendedName>
</protein>
<feature type="domain" description="F-box associated beta-propeller type 3" evidence="1">
    <location>
        <begin position="7"/>
        <end position="170"/>
    </location>
</feature>
<dbReference type="InterPro" id="IPR017451">
    <property type="entry name" value="F-box-assoc_interact_dom"/>
</dbReference>
<dbReference type="Proteomes" id="UP001168098">
    <property type="component" value="Unassembled WGS sequence"/>
</dbReference>
<comment type="caution">
    <text evidence="2">The sequence shown here is derived from an EMBL/GenBank/DDBJ whole genome shotgun (WGS) entry which is preliminary data.</text>
</comment>
<dbReference type="InterPro" id="IPR013187">
    <property type="entry name" value="F-box-assoc_dom_typ3"/>
</dbReference>